<evidence type="ECO:0000313" key="7">
    <source>
        <dbReference type="EMBL" id="KPK73381.1"/>
    </source>
</evidence>
<dbReference type="Pfam" id="PF04932">
    <property type="entry name" value="Wzy_C"/>
    <property type="match status" value="1"/>
</dbReference>
<evidence type="ECO:0000259" key="6">
    <source>
        <dbReference type="Pfam" id="PF04932"/>
    </source>
</evidence>
<organism evidence="7 8">
    <name type="scientific">candidate division WOR_3 bacterium SM23_60</name>
    <dbReference type="NCBI Taxonomy" id="1703780"/>
    <lineage>
        <taxon>Bacteria</taxon>
        <taxon>Bacteria division WOR-3</taxon>
    </lineage>
</organism>
<dbReference type="InterPro" id="IPR051533">
    <property type="entry name" value="WaaL-like"/>
</dbReference>
<feature type="transmembrane region" description="Helical" evidence="5">
    <location>
        <begin position="117"/>
        <end position="136"/>
    </location>
</feature>
<evidence type="ECO:0000313" key="8">
    <source>
        <dbReference type="Proteomes" id="UP000051096"/>
    </source>
</evidence>
<reference evidence="7 8" key="1">
    <citation type="journal article" date="2015" name="Microbiome">
        <title>Genomic resolution of linkages in carbon, nitrogen, and sulfur cycling among widespread estuary sediment bacteria.</title>
        <authorList>
            <person name="Baker B.J."/>
            <person name="Lazar C.S."/>
            <person name="Teske A.P."/>
            <person name="Dick G.J."/>
        </authorList>
    </citation>
    <scope>NUCLEOTIDE SEQUENCE [LARGE SCALE GENOMIC DNA]</scope>
    <source>
        <strain evidence="7">SM23_60</strain>
    </source>
</reference>
<dbReference type="AlphaFoldDB" id="A0A0S8GJY8"/>
<feature type="transmembrane region" description="Helical" evidence="5">
    <location>
        <begin position="156"/>
        <end position="174"/>
    </location>
</feature>
<feature type="transmembrane region" description="Helical" evidence="5">
    <location>
        <begin position="186"/>
        <end position="205"/>
    </location>
</feature>
<evidence type="ECO:0000256" key="3">
    <source>
        <dbReference type="ARBA" id="ARBA00022989"/>
    </source>
</evidence>
<feature type="transmembrane region" description="Helical" evidence="5">
    <location>
        <begin position="360"/>
        <end position="378"/>
    </location>
</feature>
<feature type="transmembrane region" description="Helical" evidence="5">
    <location>
        <begin position="308"/>
        <end position="329"/>
    </location>
</feature>
<accession>A0A0S8GJY8</accession>
<dbReference type="Proteomes" id="UP000051096">
    <property type="component" value="Unassembled WGS sequence"/>
</dbReference>
<keyword evidence="2 5" id="KW-0812">Transmembrane</keyword>
<comment type="subcellular location">
    <subcellularLocation>
        <location evidence="1">Membrane</location>
        <topology evidence="1">Multi-pass membrane protein</topology>
    </subcellularLocation>
</comment>
<comment type="caution">
    <text evidence="7">The sequence shown here is derived from an EMBL/GenBank/DDBJ whole genome shotgun (WGS) entry which is preliminary data.</text>
</comment>
<dbReference type="InterPro" id="IPR007016">
    <property type="entry name" value="O-antigen_ligase-rel_domated"/>
</dbReference>
<keyword evidence="3 5" id="KW-1133">Transmembrane helix</keyword>
<evidence type="ECO:0000256" key="2">
    <source>
        <dbReference type="ARBA" id="ARBA00022692"/>
    </source>
</evidence>
<sequence>MNIKDVRSAFDTGKGGFYAFMFITAVVTGIIISFGIFTALQTVSLAAITFALFFSYRKPHLVFYCALPLLFIPLSLGTLFHLRITWAAEPLILILFLIIVVRNMQKSERSFVLSHENPFLLLIFLYMIVLLANYLRNPLPASSALGMAEEMGGIRFYYEKVLIFSLSLSVGYLAETQTAFRQKFINIVLIMASVVTIIGLLIFVWEALYRFIENLIMTDVFNNASLLTGLWTKAVDPFTGALRNSVLWVTPFGILLLLADVTLMNKPAKVVLLVLFVSGLVLSATRNFFFGILCGLLVWAFLTHNKKMIIVLVMVGIVGLLLPGIGLLARQFRRILYFPADIERLTSFRYELFKIYWESFVRHPLFGVGVGMTEIGYVPAASPEYFLQQNLRFGGHGFFLGTLYTQGIVGLLPFVLLYLLTARIGFILFRKGKDHSTKALGLLAIMFVAYSVIPFLVGGRETYNQFFVIVGLVGGTYGYYKKQSRKDI</sequence>
<feature type="transmembrane region" description="Helical" evidence="5">
    <location>
        <begin position="463"/>
        <end position="480"/>
    </location>
</feature>
<evidence type="ECO:0000256" key="5">
    <source>
        <dbReference type="SAM" id="Phobius"/>
    </source>
</evidence>
<feature type="transmembrane region" description="Helical" evidence="5">
    <location>
        <begin position="439"/>
        <end position="457"/>
    </location>
</feature>
<gene>
    <name evidence="7" type="ORF">AMJ87_01830</name>
</gene>
<feature type="domain" description="O-antigen ligase-related" evidence="6">
    <location>
        <begin position="272"/>
        <end position="415"/>
    </location>
</feature>
<dbReference type="EMBL" id="LJUO01000010">
    <property type="protein sequence ID" value="KPK73381.1"/>
    <property type="molecule type" value="Genomic_DNA"/>
</dbReference>
<dbReference type="PANTHER" id="PTHR37422:SF13">
    <property type="entry name" value="LIPOPOLYSACCHARIDE BIOSYNTHESIS PROTEIN PA4999-RELATED"/>
    <property type="match status" value="1"/>
</dbReference>
<proteinExistence type="predicted"/>
<feature type="transmembrane region" description="Helical" evidence="5">
    <location>
        <begin position="398"/>
        <end position="419"/>
    </location>
</feature>
<dbReference type="PANTHER" id="PTHR37422">
    <property type="entry name" value="TEICHURONIC ACID BIOSYNTHESIS PROTEIN TUAE"/>
    <property type="match status" value="1"/>
</dbReference>
<feature type="transmembrane region" description="Helical" evidence="5">
    <location>
        <begin position="245"/>
        <end position="263"/>
    </location>
</feature>
<evidence type="ECO:0000256" key="4">
    <source>
        <dbReference type="ARBA" id="ARBA00023136"/>
    </source>
</evidence>
<feature type="transmembrane region" description="Helical" evidence="5">
    <location>
        <begin position="270"/>
        <end position="302"/>
    </location>
</feature>
<dbReference type="GO" id="GO:0016020">
    <property type="term" value="C:membrane"/>
    <property type="evidence" value="ECO:0007669"/>
    <property type="project" value="UniProtKB-SubCell"/>
</dbReference>
<feature type="transmembrane region" description="Helical" evidence="5">
    <location>
        <begin position="17"/>
        <end position="40"/>
    </location>
</feature>
<protein>
    <recommendedName>
        <fullName evidence="6">O-antigen ligase-related domain-containing protein</fullName>
    </recommendedName>
</protein>
<feature type="transmembrane region" description="Helical" evidence="5">
    <location>
        <begin position="61"/>
        <end position="80"/>
    </location>
</feature>
<evidence type="ECO:0000256" key="1">
    <source>
        <dbReference type="ARBA" id="ARBA00004141"/>
    </source>
</evidence>
<name>A0A0S8GJY8_UNCW3</name>
<keyword evidence="4 5" id="KW-0472">Membrane</keyword>
<feature type="transmembrane region" description="Helical" evidence="5">
    <location>
        <begin position="86"/>
        <end position="105"/>
    </location>
</feature>